<accession>J4VTX5</accession>
<feature type="region of interest" description="Disordered" evidence="1">
    <location>
        <begin position="33"/>
        <end position="62"/>
    </location>
</feature>
<protein>
    <submittedName>
        <fullName evidence="2">Uncharacterized protein</fullName>
    </submittedName>
</protein>
<dbReference type="HOGENOM" id="CLU_066374_0_0_1"/>
<dbReference type="RefSeq" id="XP_008602357.1">
    <property type="nucleotide sequence ID" value="XM_008604135.1"/>
</dbReference>
<sequence>MVVRQRQHSSFLSDCHVIANVWRVSGSFGPQLAISSSDRPSRKTTANTWAHARDPAGSEPSRCGRKNEKIYYCRHCMDPPYFTSVSTTLRNHLLKIHSIELEAPEHPVKRQRSPYSGRLCQNWRDTRGEAAVRTRGRVKKRRQPQGGASWPELHALISAINPAADGVIILSNGSLQQLVADSYSIHKDILRRKASLGICVRFVDGGTKKALQALLALPELPGLDGPSSHGSAEQWKIPRRVIADYNIWYKIGFYTGDNHGSNDKLCRFLGEHLQGKRIAWDTRTQRIRCHGHILNLAVQVFLFMDSKEASLH</sequence>
<dbReference type="InParanoid" id="J4VTX5"/>
<feature type="compositionally biased region" description="Polar residues" evidence="1">
    <location>
        <begin position="33"/>
        <end position="48"/>
    </location>
</feature>
<gene>
    <name evidence="2" type="ORF">BBA_09038</name>
</gene>
<organism evidence="2 3">
    <name type="scientific">Beauveria bassiana (strain ARSEF 2860)</name>
    <name type="common">White muscardine disease fungus</name>
    <name type="synonym">Tritirachium shiotae</name>
    <dbReference type="NCBI Taxonomy" id="655819"/>
    <lineage>
        <taxon>Eukaryota</taxon>
        <taxon>Fungi</taxon>
        <taxon>Dikarya</taxon>
        <taxon>Ascomycota</taxon>
        <taxon>Pezizomycotina</taxon>
        <taxon>Sordariomycetes</taxon>
        <taxon>Hypocreomycetidae</taxon>
        <taxon>Hypocreales</taxon>
        <taxon>Cordycipitaceae</taxon>
        <taxon>Beauveria</taxon>
    </lineage>
</organism>
<dbReference type="EMBL" id="JH725193">
    <property type="protein sequence ID" value="EJP61990.1"/>
    <property type="molecule type" value="Genomic_DNA"/>
</dbReference>
<evidence type="ECO:0000313" key="3">
    <source>
        <dbReference type="Proteomes" id="UP000002762"/>
    </source>
</evidence>
<dbReference type="Proteomes" id="UP000002762">
    <property type="component" value="Unassembled WGS sequence"/>
</dbReference>
<proteinExistence type="predicted"/>
<keyword evidence="3" id="KW-1185">Reference proteome</keyword>
<name>J4VTX5_BEAB2</name>
<evidence type="ECO:0000313" key="2">
    <source>
        <dbReference type="EMBL" id="EJP61990.1"/>
    </source>
</evidence>
<evidence type="ECO:0000256" key="1">
    <source>
        <dbReference type="SAM" id="MobiDB-lite"/>
    </source>
</evidence>
<reference evidence="2 3" key="1">
    <citation type="journal article" date="2012" name="Sci. Rep.">
        <title>Genomic perspectives on the evolution of fungal entomopathogenicity in Beauveria bassiana.</title>
        <authorList>
            <person name="Xiao G."/>
            <person name="Ying S.H."/>
            <person name="Zheng P."/>
            <person name="Wang Z.L."/>
            <person name="Zhang S."/>
            <person name="Xie X.Q."/>
            <person name="Shang Y."/>
            <person name="St Leger R.J."/>
            <person name="Zhao G.P."/>
            <person name="Wang C."/>
            <person name="Feng M.G."/>
        </authorList>
    </citation>
    <scope>NUCLEOTIDE SEQUENCE [LARGE SCALE GENOMIC DNA]</scope>
    <source>
        <strain evidence="2 3">ARSEF 2860</strain>
    </source>
</reference>
<dbReference type="AlphaFoldDB" id="J4VTX5"/>
<dbReference type="GeneID" id="19892050"/>